<sequence length="239" mass="26651">MSKRPYEDSLTREPSQSDNSGRLAINDLLSPEEQLNQSPGPAKKPRNFIATVVCFLLTPRPPMLTGSRRLVRRVVLKRQDVTNHGQNADCASRSGWIAYILSANLPKSKLESLPSTINNDTKMIHEKMTQTLNGLRDLGQQSYGSYNKSQDHSSLPNIFSGNLPQETGEPDDFKFDERSNTETPGQVSISFSQHGVILWPGARAILPEKILEARDQLGKNYVVDLETKRPPLPMLERGG</sequence>
<feature type="region of interest" description="Disordered" evidence="1">
    <location>
        <begin position="145"/>
        <end position="186"/>
    </location>
</feature>
<dbReference type="OrthoDB" id="6133115at2759"/>
<feature type="compositionally biased region" description="Polar residues" evidence="1">
    <location>
        <begin position="145"/>
        <end position="165"/>
    </location>
</feature>
<dbReference type="Proteomes" id="UP000266188">
    <property type="component" value="Unassembled WGS sequence"/>
</dbReference>
<feature type="region of interest" description="Disordered" evidence="1">
    <location>
        <begin position="1"/>
        <end position="43"/>
    </location>
</feature>
<proteinExistence type="predicted"/>
<dbReference type="STRING" id="2070753.A0A3A2Z5E5"/>
<evidence type="ECO:0000313" key="3">
    <source>
        <dbReference type="Proteomes" id="UP000266188"/>
    </source>
</evidence>
<organism evidence="2 3">
    <name type="scientific">Aspergillus sclerotialis</name>
    <dbReference type="NCBI Taxonomy" id="2070753"/>
    <lineage>
        <taxon>Eukaryota</taxon>
        <taxon>Fungi</taxon>
        <taxon>Dikarya</taxon>
        <taxon>Ascomycota</taxon>
        <taxon>Pezizomycotina</taxon>
        <taxon>Eurotiomycetes</taxon>
        <taxon>Eurotiomycetidae</taxon>
        <taxon>Eurotiales</taxon>
        <taxon>Aspergillaceae</taxon>
        <taxon>Aspergillus</taxon>
        <taxon>Aspergillus subgen. Polypaecilum</taxon>
    </lineage>
</organism>
<feature type="compositionally biased region" description="Basic and acidic residues" evidence="1">
    <location>
        <begin position="171"/>
        <end position="180"/>
    </location>
</feature>
<gene>
    <name evidence="2" type="ORF">PHISCL_09351</name>
</gene>
<name>A0A3A2Z5E5_9EURO</name>
<keyword evidence="3" id="KW-1185">Reference proteome</keyword>
<evidence type="ECO:0000256" key="1">
    <source>
        <dbReference type="SAM" id="MobiDB-lite"/>
    </source>
</evidence>
<reference evidence="3" key="1">
    <citation type="submission" date="2017-02" db="EMBL/GenBank/DDBJ databases">
        <authorList>
            <person name="Tafer H."/>
            <person name="Lopandic K."/>
        </authorList>
    </citation>
    <scope>NUCLEOTIDE SEQUENCE [LARGE SCALE GENOMIC DNA]</scope>
    <source>
        <strain evidence="3">CBS 366.77</strain>
    </source>
</reference>
<dbReference type="EMBL" id="MVGC01000578">
    <property type="protein sequence ID" value="RJE18312.1"/>
    <property type="molecule type" value="Genomic_DNA"/>
</dbReference>
<evidence type="ECO:0000313" key="2">
    <source>
        <dbReference type="EMBL" id="RJE18312.1"/>
    </source>
</evidence>
<dbReference type="AlphaFoldDB" id="A0A3A2Z5E5"/>
<comment type="caution">
    <text evidence="2">The sequence shown here is derived from an EMBL/GenBank/DDBJ whole genome shotgun (WGS) entry which is preliminary data.</text>
</comment>
<protein>
    <submittedName>
        <fullName evidence="2">C6 finger domain protein</fullName>
    </submittedName>
</protein>
<feature type="compositionally biased region" description="Basic and acidic residues" evidence="1">
    <location>
        <begin position="1"/>
        <end position="11"/>
    </location>
</feature>
<accession>A0A3A2Z5E5</accession>